<dbReference type="Pfam" id="PF01321">
    <property type="entry name" value="Creatinase_N"/>
    <property type="match status" value="1"/>
</dbReference>
<dbReference type="GO" id="GO:0008235">
    <property type="term" value="F:metalloexopeptidase activity"/>
    <property type="evidence" value="ECO:0007669"/>
    <property type="project" value="UniProtKB-ARBA"/>
</dbReference>
<comment type="caution">
    <text evidence="3">The sequence shown here is derived from an EMBL/GenBank/DDBJ whole genome shotgun (WGS) entry which is preliminary data.</text>
</comment>
<organism evidence="3 4">
    <name type="scientific">Sellimonas intestinalis</name>
    <dbReference type="NCBI Taxonomy" id="1653434"/>
    <lineage>
        <taxon>Bacteria</taxon>
        <taxon>Bacillati</taxon>
        <taxon>Bacillota</taxon>
        <taxon>Clostridia</taxon>
        <taxon>Lachnospirales</taxon>
        <taxon>Lachnospiraceae</taxon>
        <taxon>Sellimonas</taxon>
    </lineage>
</organism>
<keyword evidence="3" id="KW-0378">Hydrolase</keyword>
<dbReference type="Pfam" id="PF00557">
    <property type="entry name" value="Peptidase_M24"/>
    <property type="match status" value="1"/>
</dbReference>
<dbReference type="PANTHER" id="PTHR46112:SF3">
    <property type="entry name" value="AMINOPEPTIDASE YPDF"/>
    <property type="match status" value="1"/>
</dbReference>
<keyword evidence="4" id="KW-1185">Reference proteome</keyword>
<dbReference type="Gene3D" id="3.90.230.10">
    <property type="entry name" value="Creatinase/methionine aminopeptidase superfamily"/>
    <property type="match status" value="1"/>
</dbReference>
<dbReference type="CDD" id="cd01092">
    <property type="entry name" value="APP-like"/>
    <property type="match status" value="1"/>
</dbReference>
<evidence type="ECO:0000313" key="3">
    <source>
        <dbReference type="EMBL" id="RGE88588.1"/>
    </source>
</evidence>
<dbReference type="InterPro" id="IPR029149">
    <property type="entry name" value="Creatin/AminoP/Spt16_N"/>
</dbReference>
<protein>
    <submittedName>
        <fullName evidence="3">Aminopeptidase P family protein</fullName>
    </submittedName>
</protein>
<reference evidence="3 4" key="1">
    <citation type="submission" date="2018-08" db="EMBL/GenBank/DDBJ databases">
        <title>A genome reference for cultivated species of the human gut microbiota.</title>
        <authorList>
            <person name="Zou Y."/>
            <person name="Xue W."/>
            <person name="Luo G."/>
        </authorList>
    </citation>
    <scope>NUCLEOTIDE SEQUENCE [LARGE SCALE GENOMIC DNA]</scope>
    <source>
        <strain evidence="3 4">AF37-2AT</strain>
    </source>
</reference>
<dbReference type="PANTHER" id="PTHR46112">
    <property type="entry name" value="AMINOPEPTIDASE"/>
    <property type="match status" value="1"/>
</dbReference>
<dbReference type="AlphaFoldDB" id="A0A3E3K3F0"/>
<accession>A0A3E3K3F0</accession>
<feature type="domain" description="Creatinase N-terminal" evidence="2">
    <location>
        <begin position="4"/>
        <end position="129"/>
    </location>
</feature>
<keyword evidence="3" id="KW-0031">Aminopeptidase</keyword>
<keyword evidence="3" id="KW-0645">Protease</keyword>
<evidence type="ECO:0000259" key="2">
    <source>
        <dbReference type="Pfam" id="PF01321"/>
    </source>
</evidence>
<name>A0A3E3K3F0_9FIRM</name>
<dbReference type="InterPro" id="IPR036005">
    <property type="entry name" value="Creatinase/aminopeptidase-like"/>
</dbReference>
<evidence type="ECO:0000259" key="1">
    <source>
        <dbReference type="Pfam" id="PF00557"/>
    </source>
</evidence>
<dbReference type="SUPFAM" id="SSF53092">
    <property type="entry name" value="Creatinase/prolidase N-terminal domain"/>
    <property type="match status" value="1"/>
</dbReference>
<dbReference type="InterPro" id="IPR000587">
    <property type="entry name" value="Creatinase_N"/>
</dbReference>
<dbReference type="InterPro" id="IPR001714">
    <property type="entry name" value="Pept_M24_MAP"/>
</dbReference>
<dbReference type="OrthoDB" id="9806388at2"/>
<dbReference type="InterPro" id="IPR050659">
    <property type="entry name" value="Peptidase_M24B"/>
</dbReference>
<sequence>MNDRISRVLKKMEEKGLTQLIVSDPLSIRFLTGIMVNPGERLYALILRTSGKHTMLLNYLYFVKDTGFEEVWFSDMEDQISIIADQIDPEQTLGIDKTWPARFLIPLQEKLPQLKTVWGSDCVDGVRAVKNEEEIAIMKKASEINDMVMEKAANYIKEGMTEKQIADFIDSEYLKAGASGTSFDTIVCFGPNAADQHHTPSDTRTLKAGECVLIDMGCVWQGYCSDMTRTFYCKSADPEQTEIHDIVREAVLRAESVIKPGVKFCDIDAQARDYIDEKGYSEYWKIRLGHFIGQEDHEYGDVSPINKNEAEPGMIFSIEPGIYIEGKYGVRIEDLVLVTEDGHELLNSVEKKWRIVG</sequence>
<gene>
    <name evidence="3" type="ORF">DW016_03325</name>
</gene>
<dbReference type="GeneID" id="97194159"/>
<dbReference type="RefSeq" id="WP_048621092.1">
    <property type="nucleotide sequence ID" value="NZ_BAABYU010000001.1"/>
</dbReference>
<feature type="domain" description="Peptidase M24" evidence="1">
    <location>
        <begin position="137"/>
        <end position="340"/>
    </location>
</feature>
<evidence type="ECO:0000313" key="4">
    <source>
        <dbReference type="Proteomes" id="UP000261080"/>
    </source>
</evidence>
<dbReference type="SUPFAM" id="SSF55920">
    <property type="entry name" value="Creatinase/aminopeptidase"/>
    <property type="match status" value="1"/>
</dbReference>
<dbReference type="InterPro" id="IPR000994">
    <property type="entry name" value="Pept_M24"/>
</dbReference>
<dbReference type="GO" id="GO:0004177">
    <property type="term" value="F:aminopeptidase activity"/>
    <property type="evidence" value="ECO:0007669"/>
    <property type="project" value="UniProtKB-KW"/>
</dbReference>
<dbReference type="Gene3D" id="3.40.350.10">
    <property type="entry name" value="Creatinase/prolidase N-terminal domain"/>
    <property type="match status" value="1"/>
</dbReference>
<dbReference type="Proteomes" id="UP000261080">
    <property type="component" value="Unassembled WGS sequence"/>
</dbReference>
<proteinExistence type="predicted"/>
<dbReference type="PRINTS" id="PR00599">
    <property type="entry name" value="MAPEPTIDASE"/>
</dbReference>
<dbReference type="EMBL" id="QVLX01000002">
    <property type="protein sequence ID" value="RGE88588.1"/>
    <property type="molecule type" value="Genomic_DNA"/>
</dbReference>